<protein>
    <submittedName>
        <fullName evidence="1">Uncharacterized protein</fullName>
    </submittedName>
</protein>
<evidence type="ECO:0000313" key="2">
    <source>
        <dbReference type="Proteomes" id="UP000322667"/>
    </source>
</evidence>
<dbReference type="AlphaFoldDB" id="A0A5D2NM41"/>
<reference evidence="1 2" key="1">
    <citation type="submission" date="2019-07" db="EMBL/GenBank/DDBJ databases">
        <title>WGS assembly of Gossypium tomentosum.</title>
        <authorList>
            <person name="Chen Z.J."/>
            <person name="Sreedasyam A."/>
            <person name="Ando A."/>
            <person name="Song Q."/>
            <person name="De L."/>
            <person name="Hulse-Kemp A."/>
            <person name="Ding M."/>
            <person name="Ye W."/>
            <person name="Kirkbride R."/>
            <person name="Jenkins J."/>
            <person name="Plott C."/>
            <person name="Lovell J."/>
            <person name="Lin Y.-M."/>
            <person name="Vaughn R."/>
            <person name="Liu B."/>
            <person name="Li W."/>
            <person name="Simpson S."/>
            <person name="Scheffler B."/>
            <person name="Saski C."/>
            <person name="Grover C."/>
            <person name="Hu G."/>
            <person name="Conover J."/>
            <person name="Carlson J."/>
            <person name="Shu S."/>
            <person name="Boston L."/>
            <person name="Williams M."/>
            <person name="Peterson D."/>
            <person name="Mcgee K."/>
            <person name="Jones D."/>
            <person name="Wendel J."/>
            <person name="Stelly D."/>
            <person name="Grimwood J."/>
            <person name="Schmutz J."/>
        </authorList>
    </citation>
    <scope>NUCLEOTIDE SEQUENCE [LARGE SCALE GENOMIC DNA]</scope>
    <source>
        <strain evidence="1">7179.01</strain>
    </source>
</reference>
<dbReference type="EMBL" id="CM017620">
    <property type="protein sequence ID" value="TYI04024.1"/>
    <property type="molecule type" value="Genomic_DNA"/>
</dbReference>
<dbReference type="Proteomes" id="UP000322667">
    <property type="component" value="Chromosome A11"/>
</dbReference>
<proteinExistence type="predicted"/>
<gene>
    <name evidence="1" type="ORF">ES332_A11G386000v1</name>
</gene>
<evidence type="ECO:0000313" key="1">
    <source>
        <dbReference type="EMBL" id="TYI04024.1"/>
    </source>
</evidence>
<sequence length="56" mass="6075">MFQISSFASFLASANIEFTWLSSGNNGGCLTLNNKQSDDSRGSNVTLSCCLRYFIG</sequence>
<name>A0A5D2NM41_GOSTO</name>
<accession>A0A5D2NM41</accession>
<organism evidence="1 2">
    <name type="scientific">Gossypium tomentosum</name>
    <name type="common">Hawaiian cotton</name>
    <name type="synonym">Gossypium sandvicense</name>
    <dbReference type="NCBI Taxonomy" id="34277"/>
    <lineage>
        <taxon>Eukaryota</taxon>
        <taxon>Viridiplantae</taxon>
        <taxon>Streptophyta</taxon>
        <taxon>Embryophyta</taxon>
        <taxon>Tracheophyta</taxon>
        <taxon>Spermatophyta</taxon>
        <taxon>Magnoliopsida</taxon>
        <taxon>eudicotyledons</taxon>
        <taxon>Gunneridae</taxon>
        <taxon>Pentapetalae</taxon>
        <taxon>rosids</taxon>
        <taxon>malvids</taxon>
        <taxon>Malvales</taxon>
        <taxon>Malvaceae</taxon>
        <taxon>Malvoideae</taxon>
        <taxon>Gossypium</taxon>
    </lineage>
</organism>
<keyword evidence="2" id="KW-1185">Reference proteome</keyword>